<dbReference type="SUPFAM" id="SSF46565">
    <property type="entry name" value="Chaperone J-domain"/>
    <property type="match status" value="1"/>
</dbReference>
<dbReference type="InterPro" id="IPR036869">
    <property type="entry name" value="J_dom_sf"/>
</dbReference>
<dbReference type="PROSITE" id="PS50076">
    <property type="entry name" value="DNAJ_2"/>
    <property type="match status" value="1"/>
</dbReference>
<feature type="domain" description="J" evidence="1">
    <location>
        <begin position="31"/>
        <end position="86"/>
    </location>
</feature>
<evidence type="ECO:0000313" key="3">
    <source>
        <dbReference type="Proteomes" id="UP001367771"/>
    </source>
</evidence>
<dbReference type="RefSeq" id="WP_037532523.1">
    <property type="nucleotide sequence ID" value="NZ_JBBBDM010000009.1"/>
</dbReference>
<dbReference type="Gene3D" id="1.10.287.110">
    <property type="entry name" value="DnaJ domain"/>
    <property type="match status" value="1"/>
</dbReference>
<sequence length="86" mass="9652">MKWLLAIALIWFAWRYLKPAPKPARLTETQRARRLLGLRADADEGEIRAAHRRLVAEAHPDRGGSSEASIELNAARDLLLGALRRG</sequence>
<dbReference type="CDD" id="cd06257">
    <property type="entry name" value="DnaJ"/>
    <property type="match status" value="1"/>
</dbReference>
<comment type="caution">
    <text evidence="2">The sequence shown here is derived from an EMBL/GenBank/DDBJ whole genome shotgun (WGS) entry which is preliminary data.</text>
</comment>
<accession>A0ABU8H649</accession>
<name>A0ABU8H649_9SPHN</name>
<proteinExistence type="predicted"/>
<evidence type="ECO:0000313" key="2">
    <source>
        <dbReference type="EMBL" id="MEI5688441.1"/>
    </source>
</evidence>
<dbReference type="SMART" id="SM00271">
    <property type="entry name" value="DnaJ"/>
    <property type="match status" value="1"/>
</dbReference>
<reference evidence="2 3" key="1">
    <citation type="journal article" date="2013" name="Int. J. Syst. Evol. Microbiol.">
        <title>Sphingomonas kyungheensis sp. nov., a bacterium with ginsenoside-converting activity isolated from soil of a ginseng field.</title>
        <authorList>
            <person name="Son H.M."/>
            <person name="Yang J.E."/>
            <person name="Park Y."/>
            <person name="Han C.K."/>
            <person name="Kim S.G."/>
            <person name="Kook M."/>
            <person name="Yi T.H."/>
        </authorList>
    </citation>
    <scope>NUCLEOTIDE SEQUENCE [LARGE SCALE GENOMIC DNA]</scope>
    <source>
        <strain evidence="2 3">LMG 26582</strain>
    </source>
</reference>
<keyword evidence="3" id="KW-1185">Reference proteome</keyword>
<dbReference type="Proteomes" id="UP001367771">
    <property type="component" value="Unassembled WGS sequence"/>
</dbReference>
<protein>
    <submittedName>
        <fullName evidence="2">J domain-containing protein</fullName>
    </submittedName>
</protein>
<organism evidence="2 3">
    <name type="scientific">Sphingomonas kyungheensis</name>
    <dbReference type="NCBI Taxonomy" id="1069987"/>
    <lineage>
        <taxon>Bacteria</taxon>
        <taxon>Pseudomonadati</taxon>
        <taxon>Pseudomonadota</taxon>
        <taxon>Alphaproteobacteria</taxon>
        <taxon>Sphingomonadales</taxon>
        <taxon>Sphingomonadaceae</taxon>
        <taxon>Sphingomonas</taxon>
    </lineage>
</organism>
<dbReference type="Pfam" id="PF00226">
    <property type="entry name" value="DnaJ"/>
    <property type="match status" value="1"/>
</dbReference>
<gene>
    <name evidence="2" type="ORF">V8201_15220</name>
</gene>
<dbReference type="EMBL" id="JBBBDM010000009">
    <property type="protein sequence ID" value="MEI5688441.1"/>
    <property type="molecule type" value="Genomic_DNA"/>
</dbReference>
<dbReference type="InterPro" id="IPR001623">
    <property type="entry name" value="DnaJ_domain"/>
</dbReference>
<evidence type="ECO:0000259" key="1">
    <source>
        <dbReference type="PROSITE" id="PS50076"/>
    </source>
</evidence>